<feature type="domain" description="ABC transmembrane type-1" evidence="13">
    <location>
        <begin position="12"/>
        <end position="290"/>
    </location>
</feature>
<organism evidence="14 15">
    <name type="scientific">Tatumella morbirosei</name>
    <dbReference type="NCBI Taxonomy" id="642227"/>
    <lineage>
        <taxon>Bacteria</taxon>
        <taxon>Pseudomonadati</taxon>
        <taxon>Pseudomonadota</taxon>
        <taxon>Gammaproteobacteria</taxon>
        <taxon>Enterobacterales</taxon>
        <taxon>Erwiniaceae</taxon>
        <taxon>Tatumella</taxon>
    </lineage>
</organism>
<keyword evidence="15" id="KW-1185">Reference proteome</keyword>
<dbReference type="GO" id="GO:0005524">
    <property type="term" value="F:ATP binding"/>
    <property type="evidence" value="ECO:0007669"/>
    <property type="project" value="UniProtKB-KW"/>
</dbReference>
<dbReference type="RefSeq" id="WP_038020605.1">
    <property type="nucleotide sequence ID" value="NZ_JPKR02000003.1"/>
</dbReference>
<dbReference type="AlphaFoldDB" id="A0A095T8V6"/>
<feature type="transmembrane region" description="Helical" evidence="11">
    <location>
        <begin position="149"/>
        <end position="167"/>
    </location>
</feature>
<dbReference type="PROSITE" id="PS50929">
    <property type="entry name" value="ABC_TM1F"/>
    <property type="match status" value="1"/>
</dbReference>
<evidence type="ECO:0000259" key="12">
    <source>
        <dbReference type="PROSITE" id="PS50893"/>
    </source>
</evidence>
<feature type="transmembrane region" description="Helical" evidence="11">
    <location>
        <begin position="124"/>
        <end position="143"/>
    </location>
</feature>
<evidence type="ECO:0000313" key="14">
    <source>
        <dbReference type="EMBL" id="KGD72944.1"/>
    </source>
</evidence>
<dbReference type="SUPFAM" id="SSF90123">
    <property type="entry name" value="ABC transporter transmembrane region"/>
    <property type="match status" value="1"/>
</dbReference>
<evidence type="ECO:0000313" key="15">
    <source>
        <dbReference type="Proteomes" id="UP000029577"/>
    </source>
</evidence>
<keyword evidence="8 11" id="KW-1133">Transmembrane helix</keyword>
<reference evidence="14" key="1">
    <citation type="submission" date="2014-12" db="EMBL/GenBank/DDBJ databases">
        <title>The draft genome of the Tatumella morbirosei type strain, LMG23360T isolated from pineapple rot.</title>
        <authorList>
            <person name="Smits T.H."/>
            <person name="Palmer M."/>
            <person name="Venter S.N."/>
            <person name="Duffy B."/>
            <person name="Steenkamp E.T."/>
            <person name="Chan W.Y."/>
            <person name="Coutinho T.A."/>
            <person name="Coetzee M.P."/>
            <person name="De Maayer P."/>
        </authorList>
    </citation>
    <scope>NUCLEOTIDE SEQUENCE [LARGE SCALE GENOMIC DNA]</scope>
    <source>
        <strain evidence="14">LMG 23360</strain>
    </source>
</reference>
<dbReference type="NCBIfam" id="TIGR01194">
    <property type="entry name" value="cyc_pep_trnsptr"/>
    <property type="match status" value="1"/>
</dbReference>
<feature type="domain" description="ABC transporter" evidence="12">
    <location>
        <begin position="323"/>
        <end position="545"/>
    </location>
</feature>
<evidence type="ECO:0000256" key="8">
    <source>
        <dbReference type="ARBA" id="ARBA00022989"/>
    </source>
</evidence>
<dbReference type="OrthoDB" id="9760776at2"/>
<dbReference type="InterPro" id="IPR027417">
    <property type="entry name" value="P-loop_NTPase"/>
</dbReference>
<keyword evidence="7" id="KW-0067">ATP-binding</keyword>
<dbReference type="InterPro" id="IPR005898">
    <property type="entry name" value="Cyc_pep_transpt_SyrD/YojI"/>
</dbReference>
<proteinExistence type="inferred from homology"/>
<evidence type="ECO:0000256" key="3">
    <source>
        <dbReference type="ARBA" id="ARBA00012191"/>
    </source>
</evidence>
<dbReference type="NCBIfam" id="NF007813">
    <property type="entry name" value="PRK10522.1"/>
    <property type="match status" value="1"/>
</dbReference>
<dbReference type="PROSITE" id="PS51257">
    <property type="entry name" value="PROKAR_LIPOPROTEIN"/>
    <property type="match status" value="1"/>
</dbReference>
<comment type="caution">
    <text evidence="14">The sequence shown here is derived from an EMBL/GenBank/DDBJ whole genome shotgun (WGS) entry which is preliminary data.</text>
</comment>
<dbReference type="GO" id="GO:0016887">
    <property type="term" value="F:ATP hydrolysis activity"/>
    <property type="evidence" value="ECO:0007669"/>
    <property type="project" value="InterPro"/>
</dbReference>
<dbReference type="InterPro" id="IPR003439">
    <property type="entry name" value="ABC_transporter-like_ATP-bd"/>
</dbReference>
<feature type="transmembrane region" description="Helical" evidence="11">
    <location>
        <begin position="240"/>
        <end position="259"/>
    </location>
</feature>
<feature type="transmembrane region" description="Helical" evidence="11">
    <location>
        <begin position="12"/>
        <end position="36"/>
    </location>
</feature>
<accession>A0A095T8V6</accession>
<dbReference type="GO" id="GO:1904680">
    <property type="term" value="F:peptide transmembrane transporter activity"/>
    <property type="evidence" value="ECO:0007669"/>
    <property type="project" value="InterPro"/>
</dbReference>
<dbReference type="SMART" id="SM00382">
    <property type="entry name" value="AAA"/>
    <property type="match status" value="1"/>
</dbReference>
<keyword evidence="9 11" id="KW-0472">Membrane</keyword>
<evidence type="ECO:0000256" key="4">
    <source>
        <dbReference type="ARBA" id="ARBA00022448"/>
    </source>
</evidence>
<keyword evidence="6" id="KW-0547">Nucleotide-binding</keyword>
<dbReference type="eggNOG" id="COG4615">
    <property type="taxonomic scope" value="Bacteria"/>
</dbReference>
<dbReference type="GO" id="GO:0015833">
    <property type="term" value="P:peptide transport"/>
    <property type="evidence" value="ECO:0007669"/>
    <property type="project" value="InterPro"/>
</dbReference>
<evidence type="ECO:0000256" key="9">
    <source>
        <dbReference type="ARBA" id="ARBA00023136"/>
    </source>
</evidence>
<dbReference type="Proteomes" id="UP000029577">
    <property type="component" value="Unassembled WGS sequence"/>
</dbReference>
<comment type="catalytic activity">
    <reaction evidence="10">
        <text>ATP + H2O + xenobioticSide 1 = ADP + phosphate + xenobioticSide 2.</text>
        <dbReference type="EC" id="7.6.2.2"/>
    </reaction>
</comment>
<dbReference type="InterPro" id="IPR017871">
    <property type="entry name" value="ABC_transporter-like_CS"/>
</dbReference>
<dbReference type="STRING" id="642227.HA49_12070"/>
<dbReference type="PROSITE" id="PS50893">
    <property type="entry name" value="ABC_TRANSPORTER_2"/>
    <property type="match status" value="1"/>
</dbReference>
<dbReference type="CDD" id="cd03225">
    <property type="entry name" value="ABC_cobalt_CbiO_domain1"/>
    <property type="match status" value="1"/>
</dbReference>
<dbReference type="GO" id="GO:0043190">
    <property type="term" value="C:ATP-binding cassette (ABC) transporter complex"/>
    <property type="evidence" value="ECO:0007669"/>
    <property type="project" value="TreeGrafter"/>
</dbReference>
<dbReference type="PROSITE" id="PS00211">
    <property type="entry name" value="ABC_TRANSPORTER_1"/>
    <property type="match status" value="1"/>
</dbReference>
<dbReference type="Gene3D" id="1.20.1560.10">
    <property type="entry name" value="ABC transporter type 1, transmembrane domain"/>
    <property type="match status" value="1"/>
</dbReference>
<dbReference type="InterPro" id="IPR003593">
    <property type="entry name" value="AAA+_ATPase"/>
</dbReference>
<dbReference type="PANTHER" id="PTHR43553:SF11">
    <property type="entry name" value="ABC TRANSPORTER ATP-BINDING_PERMEASE PROTEIN YOJI"/>
    <property type="match status" value="1"/>
</dbReference>
<name>A0A095T8V6_9GAMM</name>
<evidence type="ECO:0000256" key="5">
    <source>
        <dbReference type="ARBA" id="ARBA00022692"/>
    </source>
</evidence>
<dbReference type="InterPro" id="IPR015856">
    <property type="entry name" value="ABC_transpr_CbiO/EcfA_su"/>
</dbReference>
<evidence type="ECO:0000256" key="6">
    <source>
        <dbReference type="ARBA" id="ARBA00022741"/>
    </source>
</evidence>
<dbReference type="Pfam" id="PF00005">
    <property type="entry name" value="ABC_tran"/>
    <property type="match status" value="1"/>
</dbReference>
<evidence type="ECO:0000256" key="10">
    <source>
        <dbReference type="ARBA" id="ARBA00034018"/>
    </source>
</evidence>
<dbReference type="GO" id="GO:0008559">
    <property type="term" value="F:ABC-type xenobiotic transporter activity"/>
    <property type="evidence" value="ECO:0007669"/>
    <property type="project" value="UniProtKB-EC"/>
</dbReference>
<feature type="transmembrane region" description="Helical" evidence="11">
    <location>
        <begin position="56"/>
        <end position="80"/>
    </location>
</feature>
<evidence type="ECO:0000256" key="2">
    <source>
        <dbReference type="ARBA" id="ARBA00006526"/>
    </source>
</evidence>
<evidence type="ECO:0000259" key="13">
    <source>
        <dbReference type="PROSITE" id="PS50929"/>
    </source>
</evidence>
<sequence length="550" mass="62104">MSLLKSILKQHFLAISGIIVLNLISACLGIFTISYINQTLSHESSLYGGLARLAGLLILLLLITLAAQWTLTALGHHFIWQKRSRMILQMMATPLDKLEQQGNGELLSLLGPDIRNITLAFVRLPELIQGVVLGGVAIVYLGYLSLPVLAIVVIWMGLTFYLGYRMVSKVYEHIRKVREYESDLQDVFQVVIHGKKELGLNPARARHFYDNDYQQAALGYRQHIIRADSFHLSAINWSNIMMLGLIGLIFLASQALGWISETIATSFSLTVLFMRSPLLQAIGAWPTLLTGELAFKKINEIFPPQPSEQQPDAAPVPVGWKTLHWENLSWHYPKTGFQVGPVNVTLQRGEIVFIIGANGSGKSTVSQMLAGLYHDPQARVWLDGEPLDNARLKSLFSVVFTQPYLFKTLFVNPQAGDQALTEQWLEKMGMQGKISVENHQLSTLELSQGQKKRVALLLALAEKRDILFLDEWAAEQDPQFRRYFYRELLPWFRAQGKTLIIISHDDDYFDVADRILEMHQGQLTELTAEQRHHVSRDVIARLGSRQAEQG</sequence>
<keyword evidence="5 11" id="KW-0812">Transmembrane</keyword>
<dbReference type="InterPro" id="IPR011527">
    <property type="entry name" value="ABC1_TM_dom"/>
</dbReference>
<keyword evidence="4" id="KW-0813">Transport</keyword>
<evidence type="ECO:0000256" key="11">
    <source>
        <dbReference type="SAM" id="Phobius"/>
    </source>
</evidence>
<dbReference type="EC" id="7.6.2.2" evidence="3"/>
<dbReference type="EMBL" id="JPKR02000003">
    <property type="protein sequence ID" value="KGD72944.1"/>
    <property type="molecule type" value="Genomic_DNA"/>
</dbReference>
<evidence type="ECO:0000256" key="7">
    <source>
        <dbReference type="ARBA" id="ARBA00022840"/>
    </source>
</evidence>
<dbReference type="SUPFAM" id="SSF52540">
    <property type="entry name" value="P-loop containing nucleoside triphosphate hydrolases"/>
    <property type="match status" value="1"/>
</dbReference>
<gene>
    <name evidence="14" type="ORF">HA49_12070</name>
</gene>
<comment type="subcellular location">
    <subcellularLocation>
        <location evidence="1">Cell membrane</location>
        <topology evidence="1">Multi-pass membrane protein</topology>
    </subcellularLocation>
</comment>
<comment type="similarity">
    <text evidence="2">Belongs to the ABC transporter superfamily. Drug exporter-2 (TC 3.A.1.117) family.</text>
</comment>
<protein>
    <recommendedName>
        <fullName evidence="3">ABC-type xenobiotic transporter</fullName>
        <ecNumber evidence="3">7.6.2.2</ecNumber>
    </recommendedName>
</protein>
<dbReference type="Gene3D" id="3.40.50.300">
    <property type="entry name" value="P-loop containing nucleotide triphosphate hydrolases"/>
    <property type="match status" value="1"/>
</dbReference>
<evidence type="ECO:0000256" key="1">
    <source>
        <dbReference type="ARBA" id="ARBA00004651"/>
    </source>
</evidence>
<dbReference type="PANTHER" id="PTHR43553">
    <property type="entry name" value="HEAVY METAL TRANSPORTER"/>
    <property type="match status" value="1"/>
</dbReference>
<dbReference type="InterPro" id="IPR036640">
    <property type="entry name" value="ABC1_TM_sf"/>
</dbReference>
<dbReference type="InterPro" id="IPR050095">
    <property type="entry name" value="ECF_ABC_transporter_ATP-bd"/>
</dbReference>